<keyword evidence="2" id="KW-1185">Reference proteome</keyword>
<sequence>MVVSIRVEPNRAPQEIWVWDARIGALQMDLGYLEALALTKGTFGWQYLFTDASLARDDFHHTARYLKSMLRVFPEIFPHHDYATLQERLAARL</sequence>
<name>A0A4R4Z894_9PSEU</name>
<evidence type="ECO:0000313" key="1">
    <source>
        <dbReference type="EMBL" id="TDD53394.1"/>
    </source>
</evidence>
<protein>
    <submittedName>
        <fullName evidence="1">Uncharacterized protein</fullName>
    </submittedName>
</protein>
<dbReference type="AlphaFoldDB" id="A0A4R4Z894"/>
<proteinExistence type="predicted"/>
<dbReference type="Proteomes" id="UP000294947">
    <property type="component" value="Unassembled WGS sequence"/>
</dbReference>
<comment type="caution">
    <text evidence="1">The sequence shown here is derived from an EMBL/GenBank/DDBJ whole genome shotgun (WGS) entry which is preliminary data.</text>
</comment>
<organism evidence="1 2">
    <name type="scientific">Saccharopolyspora elongata</name>
    <dbReference type="NCBI Taxonomy" id="2530387"/>
    <lineage>
        <taxon>Bacteria</taxon>
        <taxon>Bacillati</taxon>
        <taxon>Actinomycetota</taxon>
        <taxon>Actinomycetes</taxon>
        <taxon>Pseudonocardiales</taxon>
        <taxon>Pseudonocardiaceae</taxon>
        <taxon>Saccharopolyspora</taxon>
    </lineage>
</organism>
<dbReference type="RefSeq" id="WP_132483510.1">
    <property type="nucleotide sequence ID" value="NZ_SMKW01000009.1"/>
</dbReference>
<dbReference type="OrthoDB" id="4234970at2"/>
<accession>A0A4R4Z894</accession>
<reference evidence="1 2" key="1">
    <citation type="submission" date="2019-03" db="EMBL/GenBank/DDBJ databases">
        <title>Draft genome sequences of novel Actinobacteria.</title>
        <authorList>
            <person name="Sahin N."/>
            <person name="Ay H."/>
            <person name="Saygin H."/>
        </authorList>
    </citation>
    <scope>NUCLEOTIDE SEQUENCE [LARGE SCALE GENOMIC DNA]</scope>
    <source>
        <strain evidence="1 2">7K502</strain>
    </source>
</reference>
<gene>
    <name evidence="1" type="ORF">E1288_09855</name>
</gene>
<dbReference type="EMBL" id="SMKW01000009">
    <property type="protein sequence ID" value="TDD53394.1"/>
    <property type="molecule type" value="Genomic_DNA"/>
</dbReference>
<evidence type="ECO:0000313" key="2">
    <source>
        <dbReference type="Proteomes" id="UP000294947"/>
    </source>
</evidence>